<dbReference type="Gene3D" id="3.30.110.150">
    <property type="entry name" value="SepF-like protein"/>
    <property type="match status" value="1"/>
</dbReference>
<dbReference type="InterPro" id="IPR038594">
    <property type="entry name" value="SepF-like_sf"/>
</dbReference>
<sequence length="143" mass="16747">MVFKSLLKLLKGEEKNIEFGKKPNNDILPVEMYEELHLDIDEEEDNIIRIKVLDLENQKDANEILVWVENGCIVIANTVDLEKCLDEKYLNVIKYLRDETVKMGGKIVRVCNNRILVLPKNVIIEKAVREREEKNLLNIKKEE</sequence>
<proteinExistence type="predicted"/>
<dbReference type="RefSeq" id="WP_131007195.1">
    <property type="nucleotide sequence ID" value="NZ_BFAX01000003.1"/>
</dbReference>
<evidence type="ECO:0000313" key="1">
    <source>
        <dbReference type="EMBL" id="GBF36417.1"/>
    </source>
</evidence>
<organism evidence="1 2">
    <name type="scientific">Methanofervidicoccus abyssi</name>
    <dbReference type="NCBI Taxonomy" id="2082189"/>
    <lineage>
        <taxon>Archaea</taxon>
        <taxon>Methanobacteriati</taxon>
        <taxon>Methanobacteriota</taxon>
        <taxon>Methanomada group</taxon>
        <taxon>Methanococci</taxon>
        <taxon>Methanococcales</taxon>
        <taxon>Methanofervidicoccus</taxon>
    </lineage>
</organism>
<protein>
    <recommendedName>
        <fullName evidence="3">Cell division protein SepF</fullName>
    </recommendedName>
</protein>
<name>A0A401HQ63_9EURY</name>
<gene>
    <name evidence="1" type="ORF">MHHB_P0647</name>
</gene>
<dbReference type="EMBL" id="BFAX01000003">
    <property type="protein sequence ID" value="GBF36417.1"/>
    <property type="molecule type" value="Genomic_DNA"/>
</dbReference>
<dbReference type="InterPro" id="IPR007561">
    <property type="entry name" value="Cell_div_SepF/SepF-rel"/>
</dbReference>
<evidence type="ECO:0008006" key="3">
    <source>
        <dbReference type="Google" id="ProtNLM"/>
    </source>
</evidence>
<dbReference type="OrthoDB" id="59754at2157"/>
<keyword evidence="2" id="KW-1185">Reference proteome</keyword>
<dbReference type="Pfam" id="PF04472">
    <property type="entry name" value="SepF"/>
    <property type="match status" value="1"/>
</dbReference>
<dbReference type="AlphaFoldDB" id="A0A401HQ63"/>
<dbReference type="Proteomes" id="UP000290527">
    <property type="component" value="Unassembled WGS sequence"/>
</dbReference>
<evidence type="ECO:0000313" key="2">
    <source>
        <dbReference type="Proteomes" id="UP000290527"/>
    </source>
</evidence>
<comment type="caution">
    <text evidence="1">The sequence shown here is derived from an EMBL/GenBank/DDBJ whole genome shotgun (WGS) entry which is preliminary data.</text>
</comment>
<reference evidence="1 2" key="1">
    <citation type="journal article" date="2019" name="Int. J. Syst. Evol. Microbiol.">
        <title>Methanofervidicoccus abyssi gen. nov., sp. nov., a hydrogenotrophic methanogen, isolated from a hydrothermal vent chimney in the Mid-Cayman Spreading Center, the Caribbean Sea.</title>
        <authorList>
            <person name="Sakai S."/>
            <person name="Takaki Y."/>
            <person name="Miyazaki M."/>
            <person name="Ogawara M."/>
            <person name="Yanagawa K."/>
            <person name="Miyazaki J."/>
            <person name="Takai K."/>
        </authorList>
    </citation>
    <scope>NUCLEOTIDE SEQUENCE [LARGE SCALE GENOMIC DNA]</scope>
    <source>
        <strain evidence="1 2">HHB</strain>
    </source>
</reference>
<accession>A0A401HQ63</accession>